<reference evidence="1" key="1">
    <citation type="submission" date="2020-04" db="EMBL/GenBank/DDBJ databases">
        <authorList>
            <person name="Chiriac C."/>
            <person name="Salcher M."/>
            <person name="Ghai R."/>
            <person name="Kavagutti S V."/>
        </authorList>
    </citation>
    <scope>NUCLEOTIDE SEQUENCE</scope>
</reference>
<gene>
    <name evidence="1" type="ORF">UFOVP617_8</name>
</gene>
<organism evidence="1">
    <name type="scientific">uncultured Caudovirales phage</name>
    <dbReference type="NCBI Taxonomy" id="2100421"/>
    <lineage>
        <taxon>Viruses</taxon>
        <taxon>Duplodnaviria</taxon>
        <taxon>Heunggongvirae</taxon>
        <taxon>Uroviricota</taxon>
        <taxon>Caudoviricetes</taxon>
        <taxon>Peduoviridae</taxon>
        <taxon>Maltschvirus</taxon>
        <taxon>Maltschvirus maltsch</taxon>
    </lineage>
</organism>
<protein>
    <submittedName>
        <fullName evidence="1">Uncharacterized protein</fullName>
    </submittedName>
</protein>
<name>A0A6J5N4R7_9CAUD</name>
<dbReference type="EMBL" id="LR796575">
    <property type="protein sequence ID" value="CAB4152293.1"/>
    <property type="molecule type" value="Genomic_DNA"/>
</dbReference>
<sequence>MILLPAQIESIASRKDKTVKITLGTQELTPAQAAEIFQLNQKFCYTAIKEESFKADEVDAIDNLKTDLETEKTPSQRLRAILYVNYQQKPDGYKDFATYYQAKMEKICDHFKSKLD</sequence>
<accession>A0A6J5N4R7</accession>
<proteinExistence type="predicted"/>
<evidence type="ECO:0000313" key="1">
    <source>
        <dbReference type="EMBL" id="CAB4152293.1"/>
    </source>
</evidence>